<keyword evidence="7" id="KW-1185">Reference proteome</keyword>
<dbReference type="OMA" id="GWVAKWD"/>
<dbReference type="Gene3D" id="1.10.10.140">
    <property type="entry name" value="Cytochrome c oxidase, subunit VIb"/>
    <property type="match status" value="1"/>
</dbReference>
<feature type="disulfide bond" evidence="5">
    <location>
        <begin position="34"/>
        <end position="69"/>
    </location>
</feature>
<evidence type="ECO:0000256" key="4">
    <source>
        <dbReference type="PIRNR" id="PIRNR000278"/>
    </source>
</evidence>
<dbReference type="PANTHER" id="PTHR11387">
    <property type="entry name" value="CYTOCHROME C OXIDASE SUBUNIT 6B"/>
    <property type="match status" value="1"/>
</dbReference>
<name>A0A8D0B7P0_SALMN</name>
<dbReference type="CDD" id="cd00926">
    <property type="entry name" value="Cyt_c_Oxidase_VIb"/>
    <property type="match status" value="1"/>
</dbReference>
<keyword evidence="3 5" id="KW-1015">Disulfide bond</keyword>
<evidence type="ECO:0000256" key="3">
    <source>
        <dbReference type="ARBA" id="ARBA00023157"/>
    </source>
</evidence>
<comment type="subcellular location">
    <subcellularLocation>
        <location evidence="1">Mitochondrion</location>
    </subcellularLocation>
</comment>
<dbReference type="Ensembl" id="ENSSMRT00000004089.1">
    <property type="protein sequence ID" value="ENSSMRP00000003432.1"/>
    <property type="gene ID" value="ENSSMRG00000002868.1"/>
</dbReference>
<keyword evidence="2 4" id="KW-0496">Mitochondrion</keyword>
<reference evidence="6" key="1">
    <citation type="submission" date="2025-08" db="UniProtKB">
        <authorList>
            <consortium name="Ensembl"/>
        </authorList>
    </citation>
    <scope>IDENTIFICATION</scope>
</reference>
<evidence type="ECO:0000256" key="5">
    <source>
        <dbReference type="PIRSR" id="PIRSR000278-1"/>
    </source>
</evidence>
<comment type="function">
    <text evidence="4">Component of the cytochrome c oxidase, the last enzyme in the mitochondrial electron transport chain which drives oxidative phosphorylation.</text>
</comment>
<dbReference type="InterPro" id="IPR048280">
    <property type="entry name" value="COX6B-like"/>
</dbReference>
<dbReference type="SUPFAM" id="SSF47694">
    <property type="entry name" value="Cytochrome c oxidase subunit h"/>
    <property type="match status" value="1"/>
</dbReference>
<dbReference type="Proteomes" id="UP000694421">
    <property type="component" value="Unplaced"/>
</dbReference>
<dbReference type="InterPro" id="IPR036549">
    <property type="entry name" value="CX6/COA6-like_sf"/>
</dbReference>
<dbReference type="Pfam" id="PF02297">
    <property type="entry name" value="COX6B"/>
    <property type="match status" value="1"/>
</dbReference>
<dbReference type="AlphaFoldDB" id="A0A8D0B7P0"/>
<evidence type="ECO:0000313" key="7">
    <source>
        <dbReference type="Proteomes" id="UP000694421"/>
    </source>
</evidence>
<dbReference type="FunFam" id="1.10.10.140:FF:000001">
    <property type="entry name" value="Cytochrome c oxidase subunit 6B1"/>
    <property type="match status" value="1"/>
</dbReference>
<reference evidence="6" key="2">
    <citation type="submission" date="2025-09" db="UniProtKB">
        <authorList>
            <consortium name="Ensembl"/>
        </authorList>
    </citation>
    <scope>IDENTIFICATION</scope>
</reference>
<organism evidence="6 7">
    <name type="scientific">Salvator merianae</name>
    <name type="common">Argentine black and white tegu</name>
    <name type="synonym">Tupinambis merianae</name>
    <dbReference type="NCBI Taxonomy" id="96440"/>
    <lineage>
        <taxon>Eukaryota</taxon>
        <taxon>Metazoa</taxon>
        <taxon>Chordata</taxon>
        <taxon>Craniata</taxon>
        <taxon>Vertebrata</taxon>
        <taxon>Euteleostomi</taxon>
        <taxon>Lepidosauria</taxon>
        <taxon>Squamata</taxon>
        <taxon>Bifurcata</taxon>
        <taxon>Unidentata</taxon>
        <taxon>Episquamata</taxon>
        <taxon>Laterata</taxon>
        <taxon>Teiioidea</taxon>
        <taxon>Teiidae</taxon>
        <taxon>Salvator</taxon>
    </lineage>
</organism>
<evidence type="ECO:0000313" key="6">
    <source>
        <dbReference type="Ensembl" id="ENSSMRP00000003432.1"/>
    </source>
</evidence>
<accession>A0A8D0B7P0</accession>
<dbReference type="GO" id="GO:0045277">
    <property type="term" value="C:respiratory chain complex IV"/>
    <property type="evidence" value="ECO:0007669"/>
    <property type="project" value="InterPro"/>
</dbReference>
<dbReference type="InterPro" id="IPR003213">
    <property type="entry name" value="Cyt_c_oxidase_su6B"/>
</dbReference>
<evidence type="ECO:0000256" key="2">
    <source>
        <dbReference type="ARBA" id="ARBA00023128"/>
    </source>
</evidence>
<protein>
    <recommendedName>
        <fullName evidence="4">Cytochrome c oxidase subunit</fullName>
    </recommendedName>
</protein>
<sequence>VIIDILIKLFKEKERRERAPFDPRFANANQTRNCYQNYVDYYRCVKIMSAKGKDIKSCEWYQRVFTSICPISWINRWDEQRKEGTFPGKI</sequence>
<proteinExistence type="inferred from homology"/>
<comment type="similarity">
    <text evidence="4">Belongs to the cytochrome c oxidase subunit 6B.</text>
</comment>
<dbReference type="GO" id="GO:0005739">
    <property type="term" value="C:mitochondrion"/>
    <property type="evidence" value="ECO:0007669"/>
    <property type="project" value="UniProtKB-SubCell"/>
</dbReference>
<evidence type="ECO:0000256" key="1">
    <source>
        <dbReference type="ARBA" id="ARBA00004173"/>
    </source>
</evidence>
<feature type="disulfide bond" evidence="5">
    <location>
        <begin position="44"/>
        <end position="58"/>
    </location>
</feature>
<dbReference type="GeneTree" id="ENSGT00940000164148"/>
<dbReference type="PIRSF" id="PIRSF000278">
    <property type="entry name" value="Cyt_c_oxidase_6B"/>
    <property type="match status" value="1"/>
</dbReference>